<accession>A0ABT0Q143</accession>
<dbReference type="EMBL" id="JAMFMB010000008">
    <property type="protein sequence ID" value="MCL6283599.1"/>
    <property type="molecule type" value="Genomic_DNA"/>
</dbReference>
<proteinExistence type="predicted"/>
<evidence type="ECO:0000313" key="2">
    <source>
        <dbReference type="EMBL" id="MCL6283599.1"/>
    </source>
</evidence>
<feature type="signal peptide" evidence="1">
    <location>
        <begin position="1"/>
        <end position="29"/>
    </location>
</feature>
<keyword evidence="1" id="KW-0732">Signal</keyword>
<gene>
    <name evidence="2" type="ORF">M3P21_08615</name>
</gene>
<feature type="chain" id="PRO_5046152723" evidence="1">
    <location>
        <begin position="30"/>
        <end position="119"/>
    </location>
</feature>
<reference evidence="2" key="1">
    <citation type="submission" date="2022-05" db="EMBL/GenBank/DDBJ databases">
        <authorList>
            <person name="Park J.-S."/>
        </authorList>
    </citation>
    <scope>NUCLEOTIDE SEQUENCE</scope>
    <source>
        <strain evidence="2">2012CJ41-6</strain>
    </source>
</reference>
<organism evidence="2 3">
    <name type="scientific">Ruegeria spongiae</name>
    <dbReference type="NCBI Taxonomy" id="2942209"/>
    <lineage>
        <taxon>Bacteria</taxon>
        <taxon>Pseudomonadati</taxon>
        <taxon>Pseudomonadota</taxon>
        <taxon>Alphaproteobacteria</taxon>
        <taxon>Rhodobacterales</taxon>
        <taxon>Roseobacteraceae</taxon>
        <taxon>Ruegeria</taxon>
    </lineage>
</organism>
<dbReference type="Proteomes" id="UP001203880">
    <property type="component" value="Unassembled WGS sequence"/>
</dbReference>
<evidence type="ECO:0000313" key="3">
    <source>
        <dbReference type="Proteomes" id="UP001203880"/>
    </source>
</evidence>
<comment type="caution">
    <text evidence="2">The sequence shown here is derived from an EMBL/GenBank/DDBJ whole genome shotgun (WGS) entry which is preliminary data.</text>
</comment>
<protein>
    <submittedName>
        <fullName evidence="2">DUF2946 domain-containing protein</fullName>
    </submittedName>
</protein>
<dbReference type="RefSeq" id="WP_249708976.1">
    <property type="nucleotide sequence ID" value="NZ_JAMFMB010000008.1"/>
</dbReference>
<keyword evidence="3" id="KW-1185">Reference proteome</keyword>
<sequence length="119" mass="12953">MRLRLVICLTLIALALSSAIPQGWMPAGAGDRMLLVLCTGNGTVERWVDLDGDDPLHEETEERISCAFGTMQTAGLLSDSRVVTLLPSMLTERWATAGFTHRSAGFHARYDARGPPQVL</sequence>
<name>A0ABT0Q143_9RHOB</name>
<evidence type="ECO:0000256" key="1">
    <source>
        <dbReference type="SAM" id="SignalP"/>
    </source>
</evidence>